<sequence>MPNWCVNKLNITGNAKDIAALIKKVSGTDGNEEQRVLDFSKIVPPPKSKFYAINEGQNDFQCGCKKEFITTKVADGEPFTDGFVPHEGYWAVNGVAVEKMVLGNGTIKDEVGAAFGGVEVCPEHKVPQNSSHPDWWYNWNVANWGTKWNASEPHLERVKNTHITYHFDTAWAPPTDVVAALAEQYPTLSFEFSCCEAGMGFAGRLIYTGGTLLSDENYDAGDLPEDAWLTDEDGHRSYERDYDKVPATAFERFCEEEFGGVVGG</sequence>
<dbReference type="EMBL" id="LR797071">
    <property type="protein sequence ID" value="CAB4184419.1"/>
    <property type="molecule type" value="Genomic_DNA"/>
</dbReference>
<protein>
    <recommendedName>
        <fullName evidence="1">YubB ferredoxin-like domain-containing protein</fullName>
    </recommendedName>
</protein>
<gene>
    <name evidence="3" type="ORF">UFOVP1131_3</name>
    <name evidence="4" type="ORF">UFOVP1245_60</name>
    <name evidence="5" type="ORF">UFOVP1582_118</name>
    <name evidence="2" type="ORF">UFOVP966_17</name>
</gene>
<accession>A0A6J5RKB8</accession>
<dbReference type="Gene3D" id="1.10.3530.10">
    <property type="entry name" value="Api92-like"/>
    <property type="match status" value="1"/>
</dbReference>
<evidence type="ECO:0000313" key="5">
    <source>
        <dbReference type="EMBL" id="CAB5231585.1"/>
    </source>
</evidence>
<organism evidence="4">
    <name type="scientific">uncultured Caudovirales phage</name>
    <dbReference type="NCBI Taxonomy" id="2100421"/>
    <lineage>
        <taxon>Viruses</taxon>
        <taxon>Duplodnaviria</taxon>
        <taxon>Heunggongvirae</taxon>
        <taxon>Uroviricota</taxon>
        <taxon>Caudoviricetes</taxon>
        <taxon>Peduoviridae</taxon>
        <taxon>Maltschvirus</taxon>
        <taxon>Maltschvirus maltsch</taxon>
    </lineage>
</organism>
<dbReference type="EMBL" id="LR797185">
    <property type="protein sequence ID" value="CAB4192685.1"/>
    <property type="molecule type" value="Genomic_DNA"/>
</dbReference>
<reference evidence="4" key="1">
    <citation type="submission" date="2020-05" db="EMBL/GenBank/DDBJ databases">
        <authorList>
            <person name="Chiriac C."/>
            <person name="Salcher M."/>
            <person name="Ghai R."/>
            <person name="Kavagutti S V."/>
        </authorList>
    </citation>
    <scope>NUCLEOTIDE SEQUENCE</scope>
</reference>
<feature type="domain" description="YubB ferredoxin-like" evidence="1">
    <location>
        <begin position="144"/>
        <end position="219"/>
    </location>
</feature>
<dbReference type="EMBL" id="LR796919">
    <property type="protein sequence ID" value="CAB4173942.1"/>
    <property type="molecule type" value="Genomic_DNA"/>
</dbReference>
<dbReference type="EMBL" id="LR798428">
    <property type="protein sequence ID" value="CAB5231585.1"/>
    <property type="molecule type" value="Genomic_DNA"/>
</dbReference>
<name>A0A6J5RKB8_9CAUD</name>
<evidence type="ECO:0000259" key="1">
    <source>
        <dbReference type="Pfam" id="PF18406"/>
    </source>
</evidence>
<dbReference type="Gene3D" id="3.30.70.1270">
    <property type="entry name" value="Api92-like domains"/>
    <property type="match status" value="1"/>
</dbReference>
<dbReference type="Pfam" id="PF18406">
    <property type="entry name" value="DUF1281_C"/>
    <property type="match status" value="1"/>
</dbReference>
<evidence type="ECO:0000313" key="2">
    <source>
        <dbReference type="EMBL" id="CAB4173942.1"/>
    </source>
</evidence>
<evidence type="ECO:0000313" key="4">
    <source>
        <dbReference type="EMBL" id="CAB4192685.1"/>
    </source>
</evidence>
<evidence type="ECO:0000313" key="3">
    <source>
        <dbReference type="EMBL" id="CAB4184419.1"/>
    </source>
</evidence>
<proteinExistence type="predicted"/>
<dbReference type="SUPFAM" id="SSF160940">
    <property type="entry name" value="Api92-like"/>
    <property type="match status" value="1"/>
</dbReference>
<dbReference type="InterPro" id="IPR041329">
    <property type="entry name" value="YubB_C"/>
</dbReference>
<dbReference type="InterPro" id="IPR023136">
    <property type="entry name" value="Api92-like_dom_sf"/>
</dbReference>